<evidence type="ECO:0000256" key="1">
    <source>
        <dbReference type="SAM" id="MobiDB-lite"/>
    </source>
</evidence>
<name>A0A0P6X7A0_9CHLR</name>
<dbReference type="AlphaFoldDB" id="A0A0P6X7A0"/>
<comment type="caution">
    <text evidence="2">The sequence shown here is derived from an EMBL/GenBank/DDBJ whole genome shotgun (WGS) entry which is preliminary data.</text>
</comment>
<feature type="compositionally biased region" description="Low complexity" evidence="1">
    <location>
        <begin position="97"/>
        <end position="108"/>
    </location>
</feature>
<reference evidence="2 3" key="1">
    <citation type="submission" date="2015-07" db="EMBL/GenBank/DDBJ databases">
        <title>Genome sequence of Leptolinea tardivitalis DSM 16556.</title>
        <authorList>
            <person name="Hemp J."/>
            <person name="Ward L.M."/>
            <person name="Pace L.A."/>
            <person name="Fischer W.W."/>
        </authorList>
    </citation>
    <scope>NUCLEOTIDE SEQUENCE [LARGE SCALE GENOMIC DNA]</scope>
    <source>
        <strain evidence="2 3">YMTK-2</strain>
    </source>
</reference>
<dbReference type="PATRIC" id="fig|229920.5.peg.2660"/>
<organism evidence="2 3">
    <name type="scientific">Leptolinea tardivitalis</name>
    <dbReference type="NCBI Taxonomy" id="229920"/>
    <lineage>
        <taxon>Bacteria</taxon>
        <taxon>Bacillati</taxon>
        <taxon>Chloroflexota</taxon>
        <taxon>Anaerolineae</taxon>
        <taxon>Anaerolineales</taxon>
        <taxon>Anaerolineaceae</taxon>
        <taxon>Leptolinea</taxon>
    </lineage>
</organism>
<feature type="region of interest" description="Disordered" evidence="1">
    <location>
        <begin position="89"/>
        <end position="108"/>
    </location>
</feature>
<accession>A0A0P6X7A0</accession>
<dbReference type="Proteomes" id="UP000050430">
    <property type="component" value="Unassembled WGS sequence"/>
</dbReference>
<dbReference type="EMBL" id="LGCK01000012">
    <property type="protein sequence ID" value="KPL70964.1"/>
    <property type="molecule type" value="Genomic_DNA"/>
</dbReference>
<gene>
    <name evidence="2" type="ORF">ADM99_11690</name>
</gene>
<evidence type="ECO:0000313" key="3">
    <source>
        <dbReference type="Proteomes" id="UP000050430"/>
    </source>
</evidence>
<keyword evidence="3" id="KW-1185">Reference proteome</keyword>
<proteinExistence type="predicted"/>
<protein>
    <submittedName>
        <fullName evidence="2">Uncharacterized protein</fullName>
    </submittedName>
</protein>
<sequence>MTSNLPLNTDYTVLMGPYGSLGSGGSVSGTGRVADNGNLKLTFNIPANLRGSTYIAIRLEASNGYYAYNWFRNMNTAIPAAPAAGFTGPTPTPVSPVTPEAGTTPEAAPAASTPVAAAPVVNPNVSSDYNAVPSFTISSVVKDSMVSIFAKDFPPNQTFTVRMGEYGTAAVGGVVVSTTDTGKGGDFTATYSIPESLKGSQSIAIRMDSTSGYYAFNWFYNSSSR</sequence>
<evidence type="ECO:0000313" key="2">
    <source>
        <dbReference type="EMBL" id="KPL70964.1"/>
    </source>
</evidence>